<keyword evidence="2" id="KW-0808">Transferase</keyword>
<protein>
    <submittedName>
        <fullName evidence="7">(2-(2,4-dihydroxy-6-methylphenyl)-2-oxoethyl)-4-hydroxy-2-pyrone synthase</fullName>
    </submittedName>
</protein>
<dbReference type="AlphaFoldDB" id="A0A1C3U723"/>
<reference evidence="7 8" key="1">
    <citation type="submission" date="2016-08" db="EMBL/GenBank/DDBJ databases">
        <authorList>
            <person name="Seilhamer J.J."/>
        </authorList>
    </citation>
    <scope>NUCLEOTIDE SEQUENCE [LARGE SCALE GENOMIC DNA]</scope>
    <source>
        <strain evidence="7 8">P1-7</strain>
    </source>
</reference>
<dbReference type="OrthoDB" id="9786288at2"/>
<sequence>MIDTVKLLSLAVATPDNIILQSEAAETAGRLFSERFQDFKYLARVFESTGIRKRHVARPLSWFEQPHGWQDRMAAYVEVATELFRRTAIGALQRAGIEAHQVDCIVTVSSTGVVTPSLEARLAGELGFRCDIERVPIFGLGCAAGVSGLAIASKMARSRPGAVVLFVSIELCSLAFRLDELTRPNIIATALFGDGAAACVLRAGDGGIAEIESTGEHLFPDSLGIMGWKIDDTGFGIVLEQSLPVFAETHVRAAIEGILDRAGLSLSDVDRFICHPGGARVLAALESALGLEPGSLDIEREVIGDYGNMSSPTVLFVLERAIAAGLPERSALVAMGPGFTASCITLKRVA</sequence>
<evidence type="ECO:0000259" key="6">
    <source>
        <dbReference type="Pfam" id="PF02797"/>
    </source>
</evidence>
<dbReference type="Gene3D" id="3.40.47.10">
    <property type="match status" value="2"/>
</dbReference>
<comment type="similarity">
    <text evidence="1">Belongs to the thiolase-like superfamily. Chalcone/stilbene synthases family.</text>
</comment>
<dbReference type="PIRSF" id="PIRSF000451">
    <property type="entry name" value="PKS_III"/>
    <property type="match status" value="1"/>
</dbReference>
<dbReference type="CDD" id="cd00831">
    <property type="entry name" value="CHS_like"/>
    <property type="match status" value="1"/>
</dbReference>
<evidence type="ECO:0000256" key="3">
    <source>
        <dbReference type="ARBA" id="ARBA00023315"/>
    </source>
</evidence>
<evidence type="ECO:0000256" key="4">
    <source>
        <dbReference type="PIRSR" id="PIRSR000451-1"/>
    </source>
</evidence>
<evidence type="ECO:0000313" key="8">
    <source>
        <dbReference type="Proteomes" id="UP000199205"/>
    </source>
</evidence>
<dbReference type="Pfam" id="PF00195">
    <property type="entry name" value="Chal_sti_synt_N"/>
    <property type="match status" value="1"/>
</dbReference>
<dbReference type="EMBL" id="FMAF01000001">
    <property type="protein sequence ID" value="SCB11274.1"/>
    <property type="molecule type" value="Genomic_DNA"/>
</dbReference>
<dbReference type="Pfam" id="PF02797">
    <property type="entry name" value="Chal_sti_synt_C"/>
    <property type="match status" value="1"/>
</dbReference>
<dbReference type="Proteomes" id="UP000199205">
    <property type="component" value="Unassembled WGS sequence"/>
</dbReference>
<keyword evidence="3" id="KW-0012">Acyltransferase</keyword>
<evidence type="ECO:0000256" key="1">
    <source>
        <dbReference type="ARBA" id="ARBA00005531"/>
    </source>
</evidence>
<dbReference type="InterPro" id="IPR016039">
    <property type="entry name" value="Thiolase-like"/>
</dbReference>
<dbReference type="InterPro" id="IPR001099">
    <property type="entry name" value="Chalcone/stilbene_synt_N"/>
</dbReference>
<dbReference type="InterPro" id="IPR011141">
    <property type="entry name" value="Polyketide_synthase_type-III"/>
</dbReference>
<evidence type="ECO:0000256" key="2">
    <source>
        <dbReference type="ARBA" id="ARBA00022679"/>
    </source>
</evidence>
<proteinExistence type="inferred from homology"/>
<dbReference type="SUPFAM" id="SSF53901">
    <property type="entry name" value="Thiolase-like"/>
    <property type="match status" value="1"/>
</dbReference>
<evidence type="ECO:0000313" key="7">
    <source>
        <dbReference type="EMBL" id="SCB11274.1"/>
    </source>
</evidence>
<feature type="domain" description="Chalcone/stilbene synthase N-terminal" evidence="5">
    <location>
        <begin position="6"/>
        <end position="203"/>
    </location>
</feature>
<feature type="domain" description="Chalcone/stilbene synthase C-terminal" evidence="6">
    <location>
        <begin position="211"/>
        <end position="347"/>
    </location>
</feature>
<dbReference type="GO" id="GO:0016747">
    <property type="term" value="F:acyltransferase activity, transferring groups other than amino-acyl groups"/>
    <property type="evidence" value="ECO:0007669"/>
    <property type="project" value="InterPro"/>
</dbReference>
<evidence type="ECO:0000259" key="5">
    <source>
        <dbReference type="Pfam" id="PF00195"/>
    </source>
</evidence>
<name>A0A1C3U723_9HYPH</name>
<accession>A0A1C3U723</accession>
<dbReference type="GO" id="GO:0030639">
    <property type="term" value="P:polyketide biosynthetic process"/>
    <property type="evidence" value="ECO:0007669"/>
    <property type="project" value="TreeGrafter"/>
</dbReference>
<feature type="active site" description="Acyl-thioester intermediate" evidence="4">
    <location>
        <position position="142"/>
    </location>
</feature>
<dbReference type="RefSeq" id="WP_092572986.1">
    <property type="nucleotide sequence ID" value="NZ_FMAF01000001.1"/>
</dbReference>
<dbReference type="PANTHER" id="PTHR11877:SF99">
    <property type="entry name" value="1,3,6,8-TETRAHYDROXYNAPHTHALENE SYNTHASE"/>
    <property type="match status" value="1"/>
</dbReference>
<dbReference type="InterPro" id="IPR012328">
    <property type="entry name" value="Chalcone/stilbene_synt_C"/>
</dbReference>
<dbReference type="PANTHER" id="PTHR11877">
    <property type="entry name" value="HYDROXYMETHYLGLUTARYL-COA SYNTHASE"/>
    <property type="match status" value="1"/>
</dbReference>
<organism evidence="7 8">
    <name type="scientific">Rhizobium lusitanum</name>
    <dbReference type="NCBI Taxonomy" id="293958"/>
    <lineage>
        <taxon>Bacteria</taxon>
        <taxon>Pseudomonadati</taxon>
        <taxon>Pseudomonadota</taxon>
        <taxon>Alphaproteobacteria</taxon>
        <taxon>Hyphomicrobiales</taxon>
        <taxon>Rhizobiaceae</taxon>
        <taxon>Rhizobium/Agrobacterium group</taxon>
        <taxon>Rhizobium</taxon>
    </lineage>
</organism>
<gene>
    <name evidence="7" type="ORF">GA0061101_101623</name>
</gene>